<feature type="region of interest" description="Disordered" evidence="1">
    <location>
        <begin position="17"/>
        <end position="54"/>
    </location>
</feature>
<evidence type="ECO:0000256" key="1">
    <source>
        <dbReference type="SAM" id="MobiDB-lite"/>
    </source>
</evidence>
<dbReference type="EMBL" id="CADCTR010001379">
    <property type="protein sequence ID" value="CAA9293418.1"/>
    <property type="molecule type" value="Genomic_DNA"/>
</dbReference>
<evidence type="ECO:0000313" key="2">
    <source>
        <dbReference type="EMBL" id="CAA9293418.1"/>
    </source>
</evidence>
<gene>
    <name evidence="2" type="ORF">AVDCRST_MAG93-4073</name>
</gene>
<feature type="non-terminal residue" evidence="2">
    <location>
        <position position="1"/>
    </location>
</feature>
<name>A0A6J4K1G3_9CHLR</name>
<accession>A0A6J4K1G3</accession>
<proteinExistence type="predicted"/>
<reference evidence="2" key="1">
    <citation type="submission" date="2020-02" db="EMBL/GenBank/DDBJ databases">
        <authorList>
            <person name="Meier V. D."/>
        </authorList>
    </citation>
    <scope>NUCLEOTIDE SEQUENCE</scope>
    <source>
        <strain evidence="2">AVDCRST_MAG93</strain>
    </source>
</reference>
<sequence>DTDKARRDRFVCTSRIGRGSVGGWRTRQTGCRPGRAERGNTAQRHDGDAGRGGV</sequence>
<feature type="compositionally biased region" description="Basic and acidic residues" evidence="1">
    <location>
        <begin position="34"/>
        <end position="54"/>
    </location>
</feature>
<dbReference type="AlphaFoldDB" id="A0A6J4K1G3"/>
<organism evidence="2">
    <name type="scientific">uncultured Chloroflexia bacterium</name>
    <dbReference type="NCBI Taxonomy" id="1672391"/>
    <lineage>
        <taxon>Bacteria</taxon>
        <taxon>Bacillati</taxon>
        <taxon>Chloroflexota</taxon>
        <taxon>Chloroflexia</taxon>
        <taxon>environmental samples</taxon>
    </lineage>
</organism>
<feature type="non-terminal residue" evidence="2">
    <location>
        <position position="54"/>
    </location>
</feature>
<protein>
    <submittedName>
        <fullName evidence="2">Uncharacterized protein</fullName>
    </submittedName>
</protein>